<name>A0ABP7CCE2_9MICC</name>
<dbReference type="PIRSF" id="PIRSF000103">
    <property type="entry name" value="HIBADH"/>
    <property type="match status" value="1"/>
</dbReference>
<dbReference type="Pfam" id="PF14833">
    <property type="entry name" value="NAD_binding_11"/>
    <property type="match status" value="1"/>
</dbReference>
<dbReference type="InterPro" id="IPR029154">
    <property type="entry name" value="HIBADH-like_NADP-bd"/>
</dbReference>
<evidence type="ECO:0000259" key="6">
    <source>
        <dbReference type="Pfam" id="PF14833"/>
    </source>
</evidence>
<proteinExistence type="inferred from homology"/>
<dbReference type="InterPro" id="IPR013328">
    <property type="entry name" value="6PGD_dom2"/>
</dbReference>
<organism evidence="7 8">
    <name type="scientific">Arthrobacter ginkgonis</name>
    <dbReference type="NCBI Taxonomy" id="1630594"/>
    <lineage>
        <taxon>Bacteria</taxon>
        <taxon>Bacillati</taxon>
        <taxon>Actinomycetota</taxon>
        <taxon>Actinomycetes</taxon>
        <taxon>Micrococcales</taxon>
        <taxon>Micrococcaceae</taxon>
        <taxon>Arthrobacter</taxon>
    </lineage>
</organism>
<feature type="domain" description="6-phosphogluconate dehydrogenase NADP-binding" evidence="5">
    <location>
        <begin position="20"/>
        <end position="175"/>
    </location>
</feature>
<keyword evidence="3" id="KW-0520">NAD</keyword>
<accession>A0ABP7CCE2</accession>
<sequence length="329" mass="33474">MTHSTLSDDRPAPPQAGLRTGFIGLGNMGGRMARRLVDAGRPVLGYDARPESIEAAGATAAPSVAEVVAASDVVLLSLPESRIVEAVVLGEDGILAHARPGQVLVDLSTSAPASTIGLHGKLKAKGMTLIDAGISGGAAAAEKGTLTLMVGGDPAVLEQVRPILDAFSEHIFHCGGVGAGHTAKLLNNFLNAISLSATAEVMVAGRKAGLDLEVLLEVLNNSSGVNFATLNRFPKIIRGDYLKGGLTNSLMLKDVLAYVDLAASLGVASPNSSAPLASFGLAKQLGYAEEISNTVVDAIGDLSGGVRLHDGAPDTTDTAGANTTDRNQA</sequence>
<feature type="domain" description="3-hydroxyisobutyrate dehydrogenase-like NAD-binding" evidence="6">
    <location>
        <begin position="178"/>
        <end position="286"/>
    </location>
</feature>
<feature type="compositionally biased region" description="Low complexity" evidence="4">
    <location>
        <begin position="313"/>
        <end position="329"/>
    </location>
</feature>
<dbReference type="Gene3D" id="3.40.50.720">
    <property type="entry name" value="NAD(P)-binding Rossmann-like Domain"/>
    <property type="match status" value="1"/>
</dbReference>
<keyword evidence="8" id="KW-1185">Reference proteome</keyword>
<dbReference type="InterPro" id="IPR006115">
    <property type="entry name" value="6PGDH_NADP-bd"/>
</dbReference>
<comment type="caution">
    <text evidence="7">The sequence shown here is derived from an EMBL/GenBank/DDBJ whole genome shotgun (WGS) entry which is preliminary data.</text>
</comment>
<dbReference type="PROSITE" id="PS00895">
    <property type="entry name" value="3_HYDROXYISOBUT_DH"/>
    <property type="match status" value="1"/>
</dbReference>
<dbReference type="EMBL" id="BAABEO010000017">
    <property type="protein sequence ID" value="GAA3687150.1"/>
    <property type="molecule type" value="Genomic_DNA"/>
</dbReference>
<evidence type="ECO:0000313" key="8">
    <source>
        <dbReference type="Proteomes" id="UP001500752"/>
    </source>
</evidence>
<dbReference type="InterPro" id="IPR008927">
    <property type="entry name" value="6-PGluconate_DH-like_C_sf"/>
</dbReference>
<dbReference type="Proteomes" id="UP001500752">
    <property type="component" value="Unassembled WGS sequence"/>
</dbReference>
<dbReference type="InterPro" id="IPR015815">
    <property type="entry name" value="HIBADH-related"/>
</dbReference>
<dbReference type="RefSeq" id="WP_345151270.1">
    <property type="nucleotide sequence ID" value="NZ_BAABEO010000017.1"/>
</dbReference>
<evidence type="ECO:0000256" key="1">
    <source>
        <dbReference type="ARBA" id="ARBA00009080"/>
    </source>
</evidence>
<dbReference type="InterPro" id="IPR002204">
    <property type="entry name" value="3-OH-isobutyrate_DH-rel_CS"/>
</dbReference>
<gene>
    <name evidence="7" type="primary">mmsB_2</name>
    <name evidence="7" type="ORF">GCM10023081_25640</name>
</gene>
<dbReference type="PANTHER" id="PTHR22981">
    <property type="entry name" value="3-HYDROXYISOBUTYRATE DEHYDROGENASE-RELATED"/>
    <property type="match status" value="1"/>
</dbReference>
<keyword evidence="2" id="KW-0560">Oxidoreductase</keyword>
<comment type="similarity">
    <text evidence="1">Belongs to the HIBADH-related family.</text>
</comment>
<reference evidence="8" key="1">
    <citation type="journal article" date="2019" name="Int. J. Syst. Evol. Microbiol.">
        <title>The Global Catalogue of Microorganisms (GCM) 10K type strain sequencing project: providing services to taxonomists for standard genome sequencing and annotation.</title>
        <authorList>
            <consortium name="The Broad Institute Genomics Platform"/>
            <consortium name="The Broad Institute Genome Sequencing Center for Infectious Disease"/>
            <person name="Wu L."/>
            <person name="Ma J."/>
        </authorList>
    </citation>
    <scope>NUCLEOTIDE SEQUENCE [LARGE SCALE GENOMIC DNA]</scope>
    <source>
        <strain evidence="8">JCM 30742</strain>
    </source>
</reference>
<evidence type="ECO:0000259" key="5">
    <source>
        <dbReference type="Pfam" id="PF03446"/>
    </source>
</evidence>
<dbReference type="SUPFAM" id="SSF51735">
    <property type="entry name" value="NAD(P)-binding Rossmann-fold domains"/>
    <property type="match status" value="1"/>
</dbReference>
<evidence type="ECO:0000313" key="7">
    <source>
        <dbReference type="EMBL" id="GAA3687150.1"/>
    </source>
</evidence>
<evidence type="ECO:0000256" key="3">
    <source>
        <dbReference type="ARBA" id="ARBA00023027"/>
    </source>
</evidence>
<dbReference type="Pfam" id="PF03446">
    <property type="entry name" value="NAD_binding_2"/>
    <property type="match status" value="1"/>
</dbReference>
<dbReference type="PANTHER" id="PTHR22981:SF7">
    <property type="entry name" value="3-HYDROXYISOBUTYRATE DEHYDROGENASE, MITOCHONDRIAL"/>
    <property type="match status" value="1"/>
</dbReference>
<evidence type="ECO:0000256" key="2">
    <source>
        <dbReference type="ARBA" id="ARBA00023002"/>
    </source>
</evidence>
<protein>
    <submittedName>
        <fullName evidence="7">3-hydroxyisobutyrate dehydrogenase</fullName>
    </submittedName>
</protein>
<dbReference type="Gene3D" id="1.10.1040.10">
    <property type="entry name" value="N-(1-d-carboxylethyl)-l-norvaline Dehydrogenase, domain 2"/>
    <property type="match status" value="1"/>
</dbReference>
<feature type="region of interest" description="Disordered" evidence="4">
    <location>
        <begin position="307"/>
        <end position="329"/>
    </location>
</feature>
<dbReference type="SUPFAM" id="SSF48179">
    <property type="entry name" value="6-phosphogluconate dehydrogenase C-terminal domain-like"/>
    <property type="match status" value="1"/>
</dbReference>
<evidence type="ECO:0000256" key="4">
    <source>
        <dbReference type="SAM" id="MobiDB-lite"/>
    </source>
</evidence>
<dbReference type="InterPro" id="IPR036291">
    <property type="entry name" value="NAD(P)-bd_dom_sf"/>
</dbReference>